<dbReference type="Pfam" id="PF07811">
    <property type="entry name" value="TadE"/>
    <property type="match status" value="1"/>
</dbReference>
<dbReference type="RefSeq" id="WP_176279831.1">
    <property type="nucleotide sequence ID" value="NZ_JABWMH010000003.1"/>
</dbReference>
<evidence type="ECO:0000256" key="1">
    <source>
        <dbReference type="SAM" id="Phobius"/>
    </source>
</evidence>
<keyword evidence="1" id="KW-0472">Membrane</keyword>
<evidence type="ECO:0000259" key="2">
    <source>
        <dbReference type="Pfam" id="PF07811"/>
    </source>
</evidence>
<accession>A0ABX2N3T6</accession>
<dbReference type="Proteomes" id="UP000652427">
    <property type="component" value="Unassembled WGS sequence"/>
</dbReference>
<keyword evidence="1" id="KW-0812">Transmembrane</keyword>
<dbReference type="InterPro" id="IPR012495">
    <property type="entry name" value="TadE-like_dom"/>
</dbReference>
<keyword evidence="4" id="KW-1185">Reference proteome</keyword>
<feature type="transmembrane region" description="Helical" evidence="1">
    <location>
        <begin position="20"/>
        <end position="42"/>
    </location>
</feature>
<evidence type="ECO:0000313" key="4">
    <source>
        <dbReference type="Proteomes" id="UP000652427"/>
    </source>
</evidence>
<feature type="domain" description="TadE-like" evidence="2">
    <location>
        <begin position="17"/>
        <end position="56"/>
    </location>
</feature>
<proteinExistence type="predicted"/>
<name>A0ABX2N3T6_9SPHN</name>
<gene>
    <name evidence="3" type="ORF">HUO14_10700</name>
</gene>
<comment type="caution">
    <text evidence="3">The sequence shown here is derived from an EMBL/GenBank/DDBJ whole genome shotgun (WGS) entry which is preliminary data.</text>
</comment>
<keyword evidence="1" id="KW-1133">Transmembrane helix</keyword>
<organism evidence="3 4">
    <name type="scientific">Parasphingorhabdus flavimaris</name>
    <dbReference type="NCBI Taxonomy" id="266812"/>
    <lineage>
        <taxon>Bacteria</taxon>
        <taxon>Pseudomonadati</taxon>
        <taxon>Pseudomonadota</taxon>
        <taxon>Alphaproteobacteria</taxon>
        <taxon>Sphingomonadales</taxon>
        <taxon>Sphingomonadaceae</taxon>
        <taxon>Parasphingorhabdus</taxon>
    </lineage>
</organism>
<reference evidence="3 4" key="1">
    <citation type="submission" date="2020-06" db="EMBL/GenBank/DDBJ databases">
        <authorList>
            <person name="Kim S.-J."/>
            <person name="Park S.-J."/>
        </authorList>
    </citation>
    <scope>NUCLEOTIDE SEQUENCE [LARGE SCALE GENOMIC DNA]</scope>
    <source>
        <strain evidence="3 4">SW-151</strain>
    </source>
</reference>
<protein>
    <submittedName>
        <fullName evidence="3">Pilus assembly protein</fullName>
    </submittedName>
</protein>
<sequence length="207" mass="22036">MIAQFQQFIRDEQGGPAAEFAMVLPILLIFLLGTIDVGRLMWDWNRAEKATQMGVRFAVATEIVPSGLNTYSFAVDGGIPQGDPVPLANFPGLSCTGTTSSATCTCKSGGTCAFPLTGNHIAFNNIVDRINMFKSDVTTANVIIDYDYSGLGFAGDPNGPDVAPLVTIRLQNLDFQPLLTQIFGATVSLPDFSAALTLEDGQGTYSN</sequence>
<dbReference type="EMBL" id="JABWMH010000003">
    <property type="protein sequence ID" value="NVD28370.1"/>
    <property type="molecule type" value="Genomic_DNA"/>
</dbReference>
<evidence type="ECO:0000313" key="3">
    <source>
        <dbReference type="EMBL" id="NVD28370.1"/>
    </source>
</evidence>